<dbReference type="GO" id="GO:0000976">
    <property type="term" value="F:transcription cis-regulatory region binding"/>
    <property type="evidence" value="ECO:0007669"/>
    <property type="project" value="TreeGrafter"/>
</dbReference>
<proteinExistence type="inferred from homology"/>
<dbReference type="PROSITE" id="PS50931">
    <property type="entry name" value="HTH_LYSR"/>
    <property type="match status" value="1"/>
</dbReference>
<evidence type="ECO:0000259" key="5">
    <source>
        <dbReference type="PROSITE" id="PS50931"/>
    </source>
</evidence>
<organism evidence="6 7">
    <name type="scientific">Saccharibacillus brassicae</name>
    <dbReference type="NCBI Taxonomy" id="2583377"/>
    <lineage>
        <taxon>Bacteria</taxon>
        <taxon>Bacillati</taxon>
        <taxon>Bacillota</taxon>
        <taxon>Bacilli</taxon>
        <taxon>Bacillales</taxon>
        <taxon>Paenibacillaceae</taxon>
        <taxon>Saccharibacillus</taxon>
    </lineage>
</organism>
<keyword evidence="2" id="KW-0805">Transcription regulation</keyword>
<dbReference type="InterPro" id="IPR036388">
    <property type="entry name" value="WH-like_DNA-bd_sf"/>
</dbReference>
<dbReference type="OrthoDB" id="9803735at2"/>
<feature type="domain" description="HTH lysR-type" evidence="5">
    <location>
        <begin position="1"/>
        <end position="58"/>
    </location>
</feature>
<gene>
    <name evidence="6" type="ORF">FFV09_21190</name>
</gene>
<dbReference type="FunFam" id="1.10.10.10:FF:000001">
    <property type="entry name" value="LysR family transcriptional regulator"/>
    <property type="match status" value="1"/>
</dbReference>
<dbReference type="PANTHER" id="PTHR30126">
    <property type="entry name" value="HTH-TYPE TRANSCRIPTIONAL REGULATOR"/>
    <property type="match status" value="1"/>
</dbReference>
<sequence>MELTYLRTFREVARRQSFTRAAEELGYAQSSVTMQMQKLEREYGVALFERYGRQLRLTQPGEALLKLAMQMLELYDESKEAIGNQLDGAVTIGTIDSLAAYYLPPHLQQLRLKHPGIAIQMLPDSESNLINKLKDGEYDLVLLLDRKPADPSLRCLTVREEPLVLVAPPGHPLTATGSADSIRPNDLGGCELIVSEGSCLYRSTFEKVLREHGVAYRIGFELGSLEAIKHCVMNGLGIALLPQIAVEEELRRGTLASIPFVHPDLRFHLQILLHPKKWMSQMLLTLIGLMTGEDAERVNERLSRADVSVK</sequence>
<keyword evidence="4" id="KW-0804">Transcription</keyword>
<evidence type="ECO:0000256" key="2">
    <source>
        <dbReference type="ARBA" id="ARBA00023015"/>
    </source>
</evidence>
<dbReference type="KEGG" id="saca:FFV09_21190"/>
<dbReference type="InterPro" id="IPR005119">
    <property type="entry name" value="LysR_subst-bd"/>
</dbReference>
<accession>A0A4Y6UZJ3</accession>
<dbReference type="RefSeq" id="WP_141449690.1">
    <property type="nucleotide sequence ID" value="NZ_CP041217.1"/>
</dbReference>
<dbReference type="Pfam" id="PF00126">
    <property type="entry name" value="HTH_1"/>
    <property type="match status" value="1"/>
</dbReference>
<dbReference type="AlphaFoldDB" id="A0A4Y6UZJ3"/>
<dbReference type="Proteomes" id="UP000316968">
    <property type="component" value="Chromosome"/>
</dbReference>
<dbReference type="GO" id="GO:0003700">
    <property type="term" value="F:DNA-binding transcription factor activity"/>
    <property type="evidence" value="ECO:0007669"/>
    <property type="project" value="InterPro"/>
</dbReference>
<name>A0A4Y6UZJ3_SACBS</name>
<dbReference type="EMBL" id="CP041217">
    <property type="protein sequence ID" value="QDH23153.1"/>
    <property type="molecule type" value="Genomic_DNA"/>
</dbReference>
<dbReference type="Gene3D" id="1.10.10.10">
    <property type="entry name" value="Winged helix-like DNA-binding domain superfamily/Winged helix DNA-binding domain"/>
    <property type="match status" value="1"/>
</dbReference>
<evidence type="ECO:0000256" key="4">
    <source>
        <dbReference type="ARBA" id="ARBA00023163"/>
    </source>
</evidence>
<reference evidence="6 7" key="1">
    <citation type="submission" date="2019-06" db="EMBL/GenBank/DDBJ databases">
        <title>Saccharibacillus brassicae sp. nov., an endophytic bacterium isolated from Chinese cabbage seeds (Brassica pekinensis).</title>
        <authorList>
            <person name="Jiang L."/>
            <person name="Lee J."/>
            <person name="Kim S.W."/>
        </authorList>
    </citation>
    <scope>NUCLEOTIDE SEQUENCE [LARGE SCALE GENOMIC DNA]</scope>
    <source>
        <strain evidence="7">KCTC 43072 / ATSA2</strain>
    </source>
</reference>
<evidence type="ECO:0000313" key="7">
    <source>
        <dbReference type="Proteomes" id="UP000316968"/>
    </source>
</evidence>
<keyword evidence="3" id="KW-0238">DNA-binding</keyword>
<dbReference type="PANTHER" id="PTHR30126:SF100">
    <property type="entry name" value="LYSR-FAMILY TRANSCRIPTIONAL REGULATOR"/>
    <property type="match status" value="1"/>
</dbReference>
<dbReference type="Gene3D" id="3.40.190.10">
    <property type="entry name" value="Periplasmic binding protein-like II"/>
    <property type="match status" value="2"/>
</dbReference>
<comment type="similarity">
    <text evidence="1">Belongs to the LysR transcriptional regulatory family.</text>
</comment>
<dbReference type="CDD" id="cd05466">
    <property type="entry name" value="PBP2_LTTR_substrate"/>
    <property type="match status" value="1"/>
</dbReference>
<evidence type="ECO:0000256" key="1">
    <source>
        <dbReference type="ARBA" id="ARBA00009437"/>
    </source>
</evidence>
<evidence type="ECO:0000313" key="6">
    <source>
        <dbReference type="EMBL" id="QDH23153.1"/>
    </source>
</evidence>
<dbReference type="SUPFAM" id="SSF53850">
    <property type="entry name" value="Periplasmic binding protein-like II"/>
    <property type="match status" value="1"/>
</dbReference>
<dbReference type="PRINTS" id="PR00039">
    <property type="entry name" value="HTHLYSR"/>
</dbReference>
<dbReference type="InterPro" id="IPR000847">
    <property type="entry name" value="LysR_HTH_N"/>
</dbReference>
<dbReference type="SUPFAM" id="SSF46785">
    <property type="entry name" value="Winged helix' DNA-binding domain"/>
    <property type="match status" value="1"/>
</dbReference>
<protein>
    <submittedName>
        <fullName evidence="6">LysR family transcriptional regulator</fullName>
    </submittedName>
</protein>
<keyword evidence="7" id="KW-1185">Reference proteome</keyword>
<dbReference type="InterPro" id="IPR036390">
    <property type="entry name" value="WH_DNA-bd_sf"/>
</dbReference>
<evidence type="ECO:0000256" key="3">
    <source>
        <dbReference type="ARBA" id="ARBA00023125"/>
    </source>
</evidence>
<dbReference type="Pfam" id="PF03466">
    <property type="entry name" value="LysR_substrate"/>
    <property type="match status" value="1"/>
</dbReference>